<dbReference type="SUPFAM" id="SSF51735">
    <property type="entry name" value="NAD(P)-binding Rossmann-fold domains"/>
    <property type="match status" value="1"/>
</dbReference>
<dbReference type="EMBL" id="JAPZBO010000005">
    <property type="protein sequence ID" value="KAJ5316457.1"/>
    <property type="molecule type" value="Genomic_DNA"/>
</dbReference>
<dbReference type="InterPro" id="IPR051604">
    <property type="entry name" value="Ergot_Alk_Oxidoreductase"/>
</dbReference>
<proteinExistence type="predicted"/>
<dbReference type="PANTHER" id="PTHR43162:SF1">
    <property type="entry name" value="PRESTALK A DIFFERENTIATION PROTEIN A"/>
    <property type="match status" value="1"/>
</dbReference>
<keyword evidence="2" id="KW-1185">Reference proteome</keyword>
<evidence type="ECO:0000313" key="2">
    <source>
        <dbReference type="Proteomes" id="UP001147746"/>
    </source>
</evidence>
<comment type="caution">
    <text evidence="1">The sequence shown here is derived from an EMBL/GenBank/DDBJ whole genome shotgun (WGS) entry which is preliminary data.</text>
</comment>
<organism evidence="1 2">
    <name type="scientific">Penicillium atrosanguineum</name>
    <dbReference type="NCBI Taxonomy" id="1132637"/>
    <lineage>
        <taxon>Eukaryota</taxon>
        <taxon>Fungi</taxon>
        <taxon>Dikarya</taxon>
        <taxon>Ascomycota</taxon>
        <taxon>Pezizomycotina</taxon>
        <taxon>Eurotiomycetes</taxon>
        <taxon>Eurotiomycetidae</taxon>
        <taxon>Eurotiales</taxon>
        <taxon>Aspergillaceae</taxon>
        <taxon>Penicillium</taxon>
    </lineage>
</organism>
<dbReference type="InterPro" id="IPR036291">
    <property type="entry name" value="NAD(P)-bd_dom_sf"/>
</dbReference>
<reference evidence="1" key="2">
    <citation type="journal article" date="2023" name="IMA Fungus">
        <title>Comparative genomic study of the Penicillium genus elucidates a diverse pangenome and 15 lateral gene transfer events.</title>
        <authorList>
            <person name="Petersen C."/>
            <person name="Sorensen T."/>
            <person name="Nielsen M.R."/>
            <person name="Sondergaard T.E."/>
            <person name="Sorensen J.L."/>
            <person name="Fitzpatrick D.A."/>
            <person name="Frisvad J.C."/>
            <person name="Nielsen K.L."/>
        </authorList>
    </citation>
    <scope>NUCLEOTIDE SEQUENCE</scope>
    <source>
        <strain evidence="1">IBT 21472</strain>
    </source>
</reference>
<dbReference type="Proteomes" id="UP001147746">
    <property type="component" value="Unassembled WGS sequence"/>
</dbReference>
<dbReference type="AlphaFoldDB" id="A0A9W9U4N8"/>
<evidence type="ECO:0008006" key="3">
    <source>
        <dbReference type="Google" id="ProtNLM"/>
    </source>
</evidence>
<sequence>MRDTSKAIPDLSFDAERDGPYERFQADLCKPGSLIAAVKSSKAQRAFIYLDHSSPDHMRSALQALKSAGINFIVFLSSFTVYKKAQEIQPNEIIPYNHAQVELNVQEIFGSEHSVILRPGVFVTNLLDHKNGISSGQVALFGPRWEIDAIAPNDIGEVAGTIIASGPLNEQHIIYLYGPQIIQQSAAIQKIGQILEKNVQILELDATERLARYAQTGASKPFAKYMVELMNRNSADASSYRVNYEEGVQNVAMYTGHPATSFEEMN</sequence>
<dbReference type="PANTHER" id="PTHR43162">
    <property type="match status" value="1"/>
</dbReference>
<reference evidence="1" key="1">
    <citation type="submission" date="2022-12" db="EMBL/GenBank/DDBJ databases">
        <authorList>
            <person name="Petersen C."/>
        </authorList>
    </citation>
    <scope>NUCLEOTIDE SEQUENCE</scope>
    <source>
        <strain evidence="1">IBT 21472</strain>
    </source>
</reference>
<protein>
    <recommendedName>
        <fullName evidence="3">NmrA-like domain-containing protein</fullName>
    </recommendedName>
</protein>
<gene>
    <name evidence="1" type="ORF">N7476_006764</name>
</gene>
<accession>A0A9W9U4N8</accession>
<dbReference type="Gene3D" id="3.40.50.720">
    <property type="entry name" value="NAD(P)-binding Rossmann-like Domain"/>
    <property type="match status" value="1"/>
</dbReference>
<name>A0A9W9U4N8_9EURO</name>
<evidence type="ECO:0000313" key="1">
    <source>
        <dbReference type="EMBL" id="KAJ5316457.1"/>
    </source>
</evidence>